<dbReference type="Proteomes" id="UP000005167">
    <property type="component" value="Unassembled WGS sequence"/>
</dbReference>
<comment type="caution">
    <text evidence="1">The sequence shown here is derived from an EMBL/GenBank/DDBJ whole genome shotgun (WGS) entry which is preliminary data.</text>
</comment>
<dbReference type="EMBL" id="AFZB01000027">
    <property type="protein sequence ID" value="EGW53483.1"/>
    <property type="molecule type" value="Genomic_DNA"/>
</dbReference>
<sequence>MTQRLAGSTTLPIKIYSRIETRLQRLAGEILIGEVFATELTAGHRVAAGRGLPEQAHTGVAPAFAVFDLDPMVTRAQTTQDLAFAEPTPFWIPSVDHQRAIDPDPHRIIKVAFEAVGAGGKWEIPLPANRELVCPYPYDRVAAAPVEVDLVVEPRIHRIAAQVGGGKEAGAELPFRHLRTVGGLLPAQLGDSTTTALEVLHLDAMCARCKRQHGTVFGGPLMAPAIDDQPPIDPHPDTVIPGGDEAVARRLEEKIALPTDREVVLPDPVDRRAPLPVEVDGRVDAPLAGCSGEALVTEELGTETPARHRLAPRHPLPVEVGAGTAPALFVLHPDPMAARRQPIEPVLLAVERPLARPIPAVDDRLAVDPDPHAVVGIADEAVGPRLEGEVALPAQREAVGALAIVRAPLAPVVGDLRLSPAIHRVALQLFVVEQLGAKLAARHRAATGHRLPAEIGPGVAPGLAVLHADLVQPRGETQQAAVFAAVAPIHAPGVDHLAIVDPEPNAVIHITGEAVGATVEVETALPAHREAVGVDPMHRPLPAPVEGDGRRLLLTHRLTLELLVVEVAAAEGAAGHAAARVALLPMELGRGPAAMLLVFDLDPVAASRQMQILEILGGGLGLPGVDDRRIVDPHPHPVIGAGDKAVVALGEGEVPLPAGREVILADHPRQGRLTLPLKINGRHIGGVDRQPSQFAVVEELATEGPVWHRLAALPQLPADVGTGPAAPLPIFDPHPLQPRRQRDHLVDAATVLPGVDEQPITDPDPHPIIGVAVEVVLPRLELELAQPTD</sequence>
<keyword evidence="2" id="KW-1185">Reference proteome</keyword>
<dbReference type="AlphaFoldDB" id="G2FI56"/>
<organism evidence="1 2">
    <name type="scientific">endosymbiont of Tevnia jerichonana</name>
    <name type="common">vent Tica</name>
    <dbReference type="NCBI Taxonomy" id="1049564"/>
    <lineage>
        <taxon>Bacteria</taxon>
        <taxon>Pseudomonadati</taxon>
        <taxon>Pseudomonadota</taxon>
        <taxon>Gammaproteobacteria</taxon>
        <taxon>sulfur-oxidizing symbionts</taxon>
    </lineage>
</organism>
<gene>
    <name evidence="1" type="ORF">TevJSym_ba00010</name>
</gene>
<evidence type="ECO:0000313" key="1">
    <source>
        <dbReference type="EMBL" id="EGW53483.1"/>
    </source>
</evidence>
<evidence type="ECO:0000313" key="2">
    <source>
        <dbReference type="Proteomes" id="UP000005167"/>
    </source>
</evidence>
<name>G2FI56_9GAMM</name>
<proteinExistence type="predicted"/>
<protein>
    <submittedName>
        <fullName evidence="1">Uncharacterized protein</fullName>
    </submittedName>
</protein>
<accession>G2FI56</accession>
<reference evidence="1 2" key="1">
    <citation type="journal article" date="2011" name="ISME J.">
        <title>The endosymbionts of the deep-sea tubeworms Riftia pachyptila and Tevnia jerichonana share an identical physiology as revealed by proteogenomic analyses.</title>
        <authorList>
            <person name="Gardebrecht A."/>
            <person name="Markert S."/>
            <person name="Felbeck H."/>
            <person name="Thuermer A."/>
            <person name="Albrecht D."/>
            <person name="Wollherr A."/>
            <person name="Kabisch J."/>
            <person name="Lehmann R."/>
            <person name="Daniel R."/>
            <person name="Liesegang H."/>
            <person name="Hecker M."/>
            <person name="Sievert S.M."/>
            <person name="Schweder T."/>
        </authorList>
    </citation>
    <scope>NUCLEOTIDE SEQUENCE [LARGE SCALE GENOMIC DNA]</scope>
</reference>